<sequence>NGKLIEESEKYLLKGSNTELTVRNIINSDGGPYVCRATNKAGEDEKQAFLQVF</sequence>
<dbReference type="InterPro" id="IPR007110">
    <property type="entry name" value="Ig-like_dom"/>
</dbReference>
<evidence type="ECO:0000313" key="3">
    <source>
        <dbReference type="Proteomes" id="UP000335636"/>
    </source>
</evidence>
<feature type="non-terminal residue" evidence="2">
    <location>
        <position position="53"/>
    </location>
</feature>
<feature type="domain" description="Ig-like" evidence="1">
    <location>
        <begin position="1"/>
        <end position="51"/>
    </location>
</feature>
<dbReference type="FunFam" id="2.60.40.10:FF:000636">
    <property type="entry name" value="Neural cell adhesion molecule 2"/>
    <property type="match status" value="1"/>
</dbReference>
<dbReference type="AlphaFoldDB" id="A0A5E4C4M7"/>
<dbReference type="Proteomes" id="UP000335636">
    <property type="component" value="Unassembled WGS sequence"/>
</dbReference>
<keyword evidence="3" id="KW-1185">Reference proteome</keyword>
<dbReference type="Gene3D" id="2.60.40.10">
    <property type="entry name" value="Immunoglobulins"/>
    <property type="match status" value="1"/>
</dbReference>
<dbReference type="Pfam" id="PF07679">
    <property type="entry name" value="I-set"/>
    <property type="match status" value="1"/>
</dbReference>
<dbReference type="PROSITE" id="PS50835">
    <property type="entry name" value="IG_LIKE"/>
    <property type="match status" value="1"/>
</dbReference>
<protein>
    <recommendedName>
        <fullName evidence="1">Ig-like domain-containing protein</fullName>
    </recommendedName>
</protein>
<comment type="caution">
    <text evidence="2">The sequence shown here is derived from an EMBL/GenBank/DDBJ whole genome shotgun (WGS) entry which is preliminary data.</text>
</comment>
<reference evidence="2" key="1">
    <citation type="submission" date="2019-04" db="EMBL/GenBank/DDBJ databases">
        <authorList>
            <person name="Alioto T."/>
            <person name="Alioto T."/>
        </authorList>
    </citation>
    <scope>NUCLEOTIDE SEQUENCE [LARGE SCALE GENOMIC DNA]</scope>
</reference>
<accession>A0A5E4C4M7</accession>
<gene>
    <name evidence="2" type="ORF">MONAX_5E047593</name>
</gene>
<dbReference type="SUPFAM" id="SSF48726">
    <property type="entry name" value="Immunoglobulin"/>
    <property type="match status" value="1"/>
</dbReference>
<proteinExistence type="predicted"/>
<evidence type="ECO:0000313" key="2">
    <source>
        <dbReference type="EMBL" id="VTJ76240.1"/>
    </source>
</evidence>
<dbReference type="InterPro" id="IPR013783">
    <property type="entry name" value="Ig-like_fold"/>
</dbReference>
<organism evidence="2 3">
    <name type="scientific">Marmota monax</name>
    <name type="common">Woodchuck</name>
    <dbReference type="NCBI Taxonomy" id="9995"/>
    <lineage>
        <taxon>Eukaryota</taxon>
        <taxon>Metazoa</taxon>
        <taxon>Chordata</taxon>
        <taxon>Craniata</taxon>
        <taxon>Vertebrata</taxon>
        <taxon>Euteleostomi</taxon>
        <taxon>Mammalia</taxon>
        <taxon>Eutheria</taxon>
        <taxon>Euarchontoglires</taxon>
        <taxon>Glires</taxon>
        <taxon>Rodentia</taxon>
        <taxon>Sciuromorpha</taxon>
        <taxon>Sciuridae</taxon>
        <taxon>Xerinae</taxon>
        <taxon>Marmotini</taxon>
        <taxon>Marmota</taxon>
    </lineage>
</organism>
<dbReference type="EMBL" id="CABDUW010000874">
    <property type="protein sequence ID" value="VTJ76240.1"/>
    <property type="molecule type" value="Genomic_DNA"/>
</dbReference>
<feature type="non-terminal residue" evidence="2">
    <location>
        <position position="1"/>
    </location>
</feature>
<dbReference type="InterPro" id="IPR013098">
    <property type="entry name" value="Ig_I-set"/>
</dbReference>
<evidence type="ECO:0000259" key="1">
    <source>
        <dbReference type="PROSITE" id="PS50835"/>
    </source>
</evidence>
<dbReference type="InterPro" id="IPR036179">
    <property type="entry name" value="Ig-like_dom_sf"/>
</dbReference>
<name>A0A5E4C4M7_MARMO</name>